<feature type="transmembrane region" description="Helical" evidence="1">
    <location>
        <begin position="137"/>
        <end position="155"/>
    </location>
</feature>
<feature type="transmembrane region" description="Helical" evidence="1">
    <location>
        <begin position="48"/>
        <end position="67"/>
    </location>
</feature>
<dbReference type="EMBL" id="RBIR01000003">
    <property type="protein sequence ID" value="RKR20178.1"/>
    <property type="molecule type" value="Genomic_DNA"/>
</dbReference>
<accession>A0A495ET57</accession>
<organism evidence="2 3">
    <name type="scientific">Arthrobacter oryzae</name>
    <dbReference type="NCBI Taxonomy" id="409290"/>
    <lineage>
        <taxon>Bacteria</taxon>
        <taxon>Bacillati</taxon>
        <taxon>Actinomycetota</taxon>
        <taxon>Actinomycetes</taxon>
        <taxon>Micrococcales</taxon>
        <taxon>Micrococcaceae</taxon>
        <taxon>Arthrobacter</taxon>
    </lineage>
</organism>
<keyword evidence="1" id="KW-0812">Transmembrane</keyword>
<evidence type="ECO:0000256" key="1">
    <source>
        <dbReference type="SAM" id="Phobius"/>
    </source>
</evidence>
<feature type="transmembrane region" description="Helical" evidence="1">
    <location>
        <begin position="79"/>
        <end position="98"/>
    </location>
</feature>
<evidence type="ECO:0000313" key="2">
    <source>
        <dbReference type="EMBL" id="RKR20178.1"/>
    </source>
</evidence>
<feature type="transmembrane region" description="Helical" evidence="1">
    <location>
        <begin position="161"/>
        <end position="179"/>
    </location>
</feature>
<protein>
    <recommendedName>
        <fullName evidence="4">DUF308 domain-containing protein</fullName>
    </recommendedName>
</protein>
<feature type="transmembrane region" description="Helical" evidence="1">
    <location>
        <begin position="23"/>
        <end position="42"/>
    </location>
</feature>
<dbReference type="Proteomes" id="UP000276055">
    <property type="component" value="Unassembled WGS sequence"/>
</dbReference>
<gene>
    <name evidence="2" type="ORF">C8D78_1993</name>
</gene>
<sequence>MTLPAAPDATPALRAAADLWKPVLVRAAVALVFGAVTVFWAAPPEAGMGWAGGIYLLATGVAVIWTATKAGFRPREGAGKILSAGGSVLAGAGAAVALMPSSLVFGTIAAVGLGAAGAAELAAGILGRGRSVLARDWIASGVIGLGTAMALPFFIGLGAHALLGVAGGGAIISGVLWVLSGLTLRHDARGNSAEAVN</sequence>
<dbReference type="AlphaFoldDB" id="A0A495ET57"/>
<evidence type="ECO:0000313" key="3">
    <source>
        <dbReference type="Proteomes" id="UP000276055"/>
    </source>
</evidence>
<evidence type="ECO:0008006" key="4">
    <source>
        <dbReference type="Google" id="ProtNLM"/>
    </source>
</evidence>
<comment type="caution">
    <text evidence="2">The sequence shown here is derived from an EMBL/GenBank/DDBJ whole genome shotgun (WGS) entry which is preliminary data.</text>
</comment>
<name>A0A495ET57_9MICC</name>
<feature type="transmembrane region" description="Helical" evidence="1">
    <location>
        <begin position="104"/>
        <end position="125"/>
    </location>
</feature>
<keyword evidence="1" id="KW-1133">Transmembrane helix</keyword>
<keyword evidence="1" id="KW-0472">Membrane</keyword>
<proteinExistence type="predicted"/>
<reference evidence="2 3" key="1">
    <citation type="submission" date="2018-10" db="EMBL/GenBank/DDBJ databases">
        <title>Genomic Encyclopedia of Type Strains, Phase IV (KMG-IV): sequencing the most valuable type-strain genomes for metagenomic binning, comparative biology and taxonomic classification.</title>
        <authorList>
            <person name="Goeker M."/>
        </authorList>
    </citation>
    <scope>NUCLEOTIDE SEQUENCE [LARGE SCALE GENOMIC DNA]</scope>
    <source>
        <strain evidence="2 3">DSM 25586</strain>
    </source>
</reference>
<dbReference type="RefSeq" id="WP_208641918.1">
    <property type="nucleotide sequence ID" value="NZ_RBIR01000003.1"/>
</dbReference>